<evidence type="ECO:0000313" key="2">
    <source>
        <dbReference type="EMBL" id="EED95542.1"/>
    </source>
</evidence>
<dbReference type="GeneID" id="7450480"/>
<evidence type="ECO:0000256" key="1">
    <source>
        <dbReference type="SAM" id="MobiDB-lite"/>
    </source>
</evidence>
<dbReference type="KEGG" id="tps:THAPSDRAFT_3001"/>
<dbReference type="PaxDb" id="35128-Thaps3001"/>
<feature type="region of interest" description="Disordered" evidence="1">
    <location>
        <begin position="135"/>
        <end position="167"/>
    </location>
</feature>
<feature type="compositionally biased region" description="Low complexity" evidence="1">
    <location>
        <begin position="231"/>
        <end position="258"/>
    </location>
</feature>
<dbReference type="eggNOG" id="ENOG502RR8Y">
    <property type="taxonomic scope" value="Eukaryota"/>
</dbReference>
<reference evidence="2 3" key="2">
    <citation type="journal article" date="2008" name="Nature">
        <title>The Phaeodactylum genome reveals the evolutionary history of diatom genomes.</title>
        <authorList>
            <person name="Bowler C."/>
            <person name="Allen A.E."/>
            <person name="Badger J.H."/>
            <person name="Grimwood J."/>
            <person name="Jabbari K."/>
            <person name="Kuo A."/>
            <person name="Maheswari U."/>
            <person name="Martens C."/>
            <person name="Maumus F."/>
            <person name="Otillar R.P."/>
            <person name="Rayko E."/>
            <person name="Salamov A."/>
            <person name="Vandepoele K."/>
            <person name="Beszteri B."/>
            <person name="Gruber A."/>
            <person name="Heijde M."/>
            <person name="Katinka M."/>
            <person name="Mock T."/>
            <person name="Valentin K."/>
            <person name="Verret F."/>
            <person name="Berges J.A."/>
            <person name="Brownlee C."/>
            <person name="Cadoret J.P."/>
            <person name="Chiovitti A."/>
            <person name="Choi C.J."/>
            <person name="Coesel S."/>
            <person name="De Martino A."/>
            <person name="Detter J.C."/>
            <person name="Durkin C."/>
            <person name="Falciatore A."/>
            <person name="Fournet J."/>
            <person name="Haruta M."/>
            <person name="Huysman M.J."/>
            <person name="Jenkins B.D."/>
            <person name="Jiroutova K."/>
            <person name="Jorgensen R.E."/>
            <person name="Joubert Y."/>
            <person name="Kaplan A."/>
            <person name="Kroger N."/>
            <person name="Kroth P.G."/>
            <person name="La Roche J."/>
            <person name="Lindquist E."/>
            <person name="Lommer M."/>
            <person name="Martin-Jezequel V."/>
            <person name="Lopez P.J."/>
            <person name="Lucas S."/>
            <person name="Mangogna M."/>
            <person name="McGinnis K."/>
            <person name="Medlin L.K."/>
            <person name="Montsant A."/>
            <person name="Oudot-Le Secq M.P."/>
            <person name="Napoli C."/>
            <person name="Obornik M."/>
            <person name="Parker M.S."/>
            <person name="Petit J.L."/>
            <person name="Porcel B.M."/>
            <person name="Poulsen N."/>
            <person name="Robison M."/>
            <person name="Rychlewski L."/>
            <person name="Rynearson T.A."/>
            <person name="Schmutz J."/>
            <person name="Shapiro H."/>
            <person name="Siaut M."/>
            <person name="Stanley M."/>
            <person name="Sussman M.R."/>
            <person name="Taylor A.R."/>
            <person name="Vardi A."/>
            <person name="von Dassow P."/>
            <person name="Vyverman W."/>
            <person name="Willis A."/>
            <person name="Wyrwicz L.S."/>
            <person name="Rokhsar D.S."/>
            <person name="Weissenbach J."/>
            <person name="Armbrust E.V."/>
            <person name="Green B.R."/>
            <person name="Van de Peer Y."/>
            <person name="Grigoriev I.V."/>
        </authorList>
    </citation>
    <scope>NUCLEOTIDE SEQUENCE [LARGE SCALE GENOMIC DNA]</scope>
    <source>
        <strain evidence="2 3">CCMP1335</strain>
    </source>
</reference>
<gene>
    <name evidence="2" type="ORF">THAPSDRAFT_3001</name>
</gene>
<evidence type="ECO:0008006" key="4">
    <source>
        <dbReference type="Google" id="ProtNLM"/>
    </source>
</evidence>
<dbReference type="HOGENOM" id="CLU_411922_0_0_1"/>
<dbReference type="InParanoid" id="B8BVY9"/>
<reference evidence="2 3" key="1">
    <citation type="journal article" date="2004" name="Science">
        <title>The genome of the diatom Thalassiosira pseudonana: ecology, evolution, and metabolism.</title>
        <authorList>
            <person name="Armbrust E.V."/>
            <person name="Berges J.A."/>
            <person name="Bowler C."/>
            <person name="Green B.R."/>
            <person name="Martinez D."/>
            <person name="Putnam N.H."/>
            <person name="Zhou S."/>
            <person name="Allen A.E."/>
            <person name="Apt K.E."/>
            <person name="Bechner M."/>
            <person name="Brzezinski M.A."/>
            <person name="Chaal B.K."/>
            <person name="Chiovitti A."/>
            <person name="Davis A.K."/>
            <person name="Demarest M.S."/>
            <person name="Detter J.C."/>
            <person name="Glavina T."/>
            <person name="Goodstein D."/>
            <person name="Hadi M.Z."/>
            <person name="Hellsten U."/>
            <person name="Hildebrand M."/>
            <person name="Jenkins B.D."/>
            <person name="Jurka J."/>
            <person name="Kapitonov V.V."/>
            <person name="Kroger N."/>
            <person name="Lau W.W."/>
            <person name="Lane T.W."/>
            <person name="Larimer F.W."/>
            <person name="Lippmeier J.C."/>
            <person name="Lucas S."/>
            <person name="Medina M."/>
            <person name="Montsant A."/>
            <person name="Obornik M."/>
            <person name="Parker M.S."/>
            <person name="Palenik B."/>
            <person name="Pazour G.J."/>
            <person name="Richardson P.M."/>
            <person name="Rynearson T.A."/>
            <person name="Saito M.A."/>
            <person name="Schwartz D.C."/>
            <person name="Thamatrakoln K."/>
            <person name="Valentin K."/>
            <person name="Vardi A."/>
            <person name="Wilkerson F.P."/>
            <person name="Rokhsar D.S."/>
        </authorList>
    </citation>
    <scope>NUCLEOTIDE SEQUENCE [LARGE SCALE GENOMIC DNA]</scope>
    <source>
        <strain evidence="2 3">CCMP1335</strain>
    </source>
</reference>
<dbReference type="InterPro" id="IPR036034">
    <property type="entry name" value="PDZ_sf"/>
</dbReference>
<keyword evidence="3" id="KW-1185">Reference proteome</keyword>
<dbReference type="Proteomes" id="UP000001449">
    <property type="component" value="Chromosome 2"/>
</dbReference>
<feature type="compositionally biased region" description="Low complexity" evidence="1">
    <location>
        <begin position="266"/>
        <end position="275"/>
    </location>
</feature>
<dbReference type="RefSeq" id="XP_002288099.1">
    <property type="nucleotide sequence ID" value="XM_002288063.1"/>
</dbReference>
<accession>B8BVY9</accession>
<feature type="compositionally biased region" description="Low complexity" evidence="1">
    <location>
        <begin position="152"/>
        <end position="167"/>
    </location>
</feature>
<dbReference type="EMBL" id="CM000639">
    <property type="protein sequence ID" value="EED95542.1"/>
    <property type="molecule type" value="Genomic_DNA"/>
</dbReference>
<protein>
    <recommendedName>
        <fullName evidence="4">PDZ domain-containing protein</fullName>
    </recommendedName>
</protein>
<feature type="compositionally biased region" description="Low complexity" evidence="1">
    <location>
        <begin position="135"/>
        <end position="144"/>
    </location>
</feature>
<dbReference type="SUPFAM" id="SSF50156">
    <property type="entry name" value="PDZ domain-like"/>
    <property type="match status" value="1"/>
</dbReference>
<organism evidence="2 3">
    <name type="scientific">Thalassiosira pseudonana</name>
    <name type="common">Marine diatom</name>
    <name type="synonym">Cyclotella nana</name>
    <dbReference type="NCBI Taxonomy" id="35128"/>
    <lineage>
        <taxon>Eukaryota</taxon>
        <taxon>Sar</taxon>
        <taxon>Stramenopiles</taxon>
        <taxon>Ochrophyta</taxon>
        <taxon>Bacillariophyta</taxon>
        <taxon>Coscinodiscophyceae</taxon>
        <taxon>Thalassiosirophycidae</taxon>
        <taxon>Thalassiosirales</taxon>
        <taxon>Thalassiosiraceae</taxon>
        <taxon>Thalassiosira</taxon>
    </lineage>
</organism>
<dbReference type="AlphaFoldDB" id="B8BVY9"/>
<sequence length="667" mass="72849">MANATLWNWEQGTIDTSNAKPSFNTYHQNTTNINNAGQGSPVDDRNYNSNAYNVSPTTGSRYPPTNSPNNFSNMNDMNTNNGGGMMGVSDPFGQMNIGGYNANTVSNGGDPSPMSPVQNNGMMMHAAQYQQPQQMQQQFGQPQYEANSSNVQHQQYQQPTQQPQQNAQPMMITPDMNANNNGTLVPVQQQYQNNQAQQYQNYQVDPFCVSPVVNLANDMYANTANNVANVNPFDAHPPSSNNSPNNQAAMASSSALSPPVSPLWTPASPQASPPSNNNVAGAVFAASATVGAPPSLNAPVASGNPFDMFDATPPAVPTVDTSLMMPLTLPHQQPLQQQQVQQPQHNQQDEADFWADMGFGNAPSSNDNATATHHNANTLNNNDNAVQQQTQPSKRITLDANSLPSGGEYYKARVTTQMLGAIFSSAIEVRNTLFASASQEFVDVLGKRPVCSFTIDGGAADTAGVCLGHVLLSVNGTQVVDTDQAVKLFGSEPRPLVMEYYIPPDVAVFKTEGYCMVKYDVNSVACPSSKCEWKGKYVVVGDMLGKPNIIYMYRSKAEYDIAVKEAQTPGRTLSIKVKQFDISHARIHQHPLTKKIINQIRYPGQPTWHYFIIERTIGLPIKISAESAEKLQPVYEGIVSYLEKEAKREIERDMSESTSYWNTGKSY</sequence>
<evidence type="ECO:0000313" key="3">
    <source>
        <dbReference type="Proteomes" id="UP000001449"/>
    </source>
</evidence>
<name>B8BVY9_THAPS</name>
<proteinExistence type="predicted"/>
<feature type="region of interest" description="Disordered" evidence="1">
    <location>
        <begin position="231"/>
        <end position="275"/>
    </location>
</feature>